<feature type="region of interest" description="Disordered" evidence="1">
    <location>
        <begin position="1"/>
        <end position="30"/>
    </location>
</feature>
<organism evidence="3 4">
    <name type="scientific">Pseudocercospora eumusae</name>
    <dbReference type="NCBI Taxonomy" id="321146"/>
    <lineage>
        <taxon>Eukaryota</taxon>
        <taxon>Fungi</taxon>
        <taxon>Dikarya</taxon>
        <taxon>Ascomycota</taxon>
        <taxon>Pezizomycotina</taxon>
        <taxon>Dothideomycetes</taxon>
        <taxon>Dothideomycetidae</taxon>
        <taxon>Mycosphaerellales</taxon>
        <taxon>Mycosphaerellaceae</taxon>
        <taxon>Pseudocercospora</taxon>
    </lineage>
</organism>
<evidence type="ECO:0000256" key="1">
    <source>
        <dbReference type="SAM" id="MobiDB-lite"/>
    </source>
</evidence>
<feature type="region of interest" description="Disordered" evidence="1">
    <location>
        <begin position="196"/>
        <end position="255"/>
    </location>
</feature>
<feature type="compositionally biased region" description="Polar residues" evidence="1">
    <location>
        <begin position="325"/>
        <end position="340"/>
    </location>
</feature>
<feature type="transmembrane region" description="Helical" evidence="2">
    <location>
        <begin position="36"/>
        <end position="58"/>
    </location>
</feature>
<keyword evidence="2" id="KW-0472">Membrane</keyword>
<evidence type="ECO:0000313" key="3">
    <source>
        <dbReference type="EMBL" id="KXT06254.1"/>
    </source>
</evidence>
<name>A0A139HUU4_9PEZI</name>
<proteinExistence type="predicted"/>
<keyword evidence="2" id="KW-0812">Transmembrane</keyword>
<dbReference type="AlphaFoldDB" id="A0A139HUU4"/>
<accession>A0A139HUU4</accession>
<sequence length="478" mass="51965">MSYDYRKTMTTTRNRGRPLYAPPPPPGGHNRSHSVLGYWVPLVTIGTIAVGGLAAWIWSERSDHDEDDYPYDKPPRPQTGVGAPYPTQGSQPYPGPPQPEPGQSGFVPVQEGGHPPPVGAHGSTGGSWAAGGAASTYFDASSTQTREQREQSDQGFFSRVQGAMRRTPSPQQFFDNASKQVMGGMAAAGAALSSIIENPDSRDHSQDGRRRDERDGFSDHERWSEEAEERQRINITESTSGKRSTSKGRSRSKRTVAVVLSADVDTSAADDGEFHTEHGSILSHLPSALNPEVTDLFVLIYAPNLKNLPKPEQATSTLGSSYSAISTPAQTPGSELQSMSPRVEPSNPTFDALYNQALSLVNHPTQIMPFTTPAGYVSMLKHLSPQLVYISDTLSGHDGETVAQLKGWVGHTVLVVGDEGHGGLADTETETEDESRRQKKKEKSWWERSSFVGLGKEVDVVDATRVADDWTRRVNGKE</sequence>
<evidence type="ECO:0000256" key="2">
    <source>
        <dbReference type="SAM" id="Phobius"/>
    </source>
</evidence>
<feature type="region of interest" description="Disordered" evidence="1">
    <location>
        <begin position="63"/>
        <end position="131"/>
    </location>
</feature>
<dbReference type="Proteomes" id="UP000070133">
    <property type="component" value="Unassembled WGS sequence"/>
</dbReference>
<feature type="compositionally biased region" description="Basic residues" evidence="1">
    <location>
        <begin position="244"/>
        <end position="254"/>
    </location>
</feature>
<feature type="region of interest" description="Disordered" evidence="1">
    <location>
        <begin position="325"/>
        <end position="344"/>
    </location>
</feature>
<keyword evidence="2" id="KW-1133">Transmembrane helix</keyword>
<feature type="region of interest" description="Disordered" evidence="1">
    <location>
        <begin position="419"/>
        <end position="446"/>
    </location>
</feature>
<feature type="compositionally biased region" description="Basic and acidic residues" evidence="1">
    <location>
        <begin position="199"/>
        <end position="232"/>
    </location>
</feature>
<keyword evidence="4" id="KW-1185">Reference proteome</keyword>
<dbReference type="EMBL" id="LFZN01000007">
    <property type="protein sequence ID" value="KXT06254.1"/>
    <property type="molecule type" value="Genomic_DNA"/>
</dbReference>
<comment type="caution">
    <text evidence="3">The sequence shown here is derived from an EMBL/GenBank/DDBJ whole genome shotgun (WGS) entry which is preliminary data.</text>
</comment>
<evidence type="ECO:0000313" key="4">
    <source>
        <dbReference type="Proteomes" id="UP000070133"/>
    </source>
</evidence>
<protein>
    <submittedName>
        <fullName evidence="3">Uncharacterized protein</fullName>
    </submittedName>
</protein>
<feature type="compositionally biased region" description="Basic and acidic residues" evidence="1">
    <location>
        <begin position="63"/>
        <end position="75"/>
    </location>
</feature>
<dbReference type="OrthoDB" id="5327700at2759"/>
<reference evidence="3 4" key="1">
    <citation type="submission" date="2015-07" db="EMBL/GenBank/DDBJ databases">
        <title>Comparative genomics of the Sigatoka disease complex on banana suggests a link between parallel evolutionary changes in Pseudocercospora fijiensis and Pseudocercospora eumusae and increased virulence on the banana host.</title>
        <authorList>
            <person name="Chang T.-C."/>
            <person name="Salvucci A."/>
            <person name="Crous P.W."/>
            <person name="Stergiopoulos I."/>
        </authorList>
    </citation>
    <scope>NUCLEOTIDE SEQUENCE [LARGE SCALE GENOMIC DNA]</scope>
    <source>
        <strain evidence="3 4">CBS 114824</strain>
    </source>
</reference>
<gene>
    <name evidence="3" type="ORF">AC578_9110</name>
</gene>